<dbReference type="RefSeq" id="WP_146416499.1">
    <property type="nucleotide sequence ID" value="NZ_SJPZ01000004.1"/>
</dbReference>
<organism evidence="1 2">
    <name type="scientific">Crateriforma conspicua</name>
    <dbReference type="NCBI Taxonomy" id="2527996"/>
    <lineage>
        <taxon>Bacteria</taxon>
        <taxon>Pseudomonadati</taxon>
        <taxon>Planctomycetota</taxon>
        <taxon>Planctomycetia</taxon>
        <taxon>Planctomycetales</taxon>
        <taxon>Planctomycetaceae</taxon>
        <taxon>Crateriforma</taxon>
    </lineage>
</organism>
<evidence type="ECO:0000313" key="1">
    <source>
        <dbReference type="EMBL" id="TWU59710.1"/>
    </source>
</evidence>
<dbReference type="AlphaFoldDB" id="A0A5C6FDZ9"/>
<proteinExistence type="predicted"/>
<protein>
    <submittedName>
        <fullName evidence="1">Uncharacterized protein</fullName>
    </submittedName>
</protein>
<name>A0A5C6FDZ9_9PLAN</name>
<accession>A0A5C6FDZ9</accession>
<comment type="caution">
    <text evidence="1">The sequence shown here is derived from an EMBL/GenBank/DDBJ whole genome shotgun (WGS) entry which is preliminary data.</text>
</comment>
<dbReference type="EMBL" id="SJPZ01000004">
    <property type="protein sequence ID" value="TWU59710.1"/>
    <property type="molecule type" value="Genomic_DNA"/>
</dbReference>
<gene>
    <name evidence="1" type="ORF">V7x_54840</name>
</gene>
<dbReference type="Proteomes" id="UP000316476">
    <property type="component" value="Unassembled WGS sequence"/>
</dbReference>
<reference evidence="1 2" key="1">
    <citation type="submission" date="2019-02" db="EMBL/GenBank/DDBJ databases">
        <title>Deep-cultivation of Planctomycetes and their phenomic and genomic characterization uncovers novel biology.</title>
        <authorList>
            <person name="Wiegand S."/>
            <person name="Jogler M."/>
            <person name="Boedeker C."/>
            <person name="Pinto D."/>
            <person name="Vollmers J."/>
            <person name="Rivas-Marin E."/>
            <person name="Kohn T."/>
            <person name="Peeters S.H."/>
            <person name="Heuer A."/>
            <person name="Rast P."/>
            <person name="Oberbeckmann S."/>
            <person name="Bunk B."/>
            <person name="Jeske O."/>
            <person name="Meyerdierks A."/>
            <person name="Storesund J.E."/>
            <person name="Kallscheuer N."/>
            <person name="Luecker S."/>
            <person name="Lage O.M."/>
            <person name="Pohl T."/>
            <person name="Merkel B.J."/>
            <person name="Hornburger P."/>
            <person name="Mueller R.-W."/>
            <person name="Bruemmer F."/>
            <person name="Labrenz M."/>
            <person name="Spormann A.M."/>
            <person name="Op Den Camp H."/>
            <person name="Overmann J."/>
            <person name="Amann R."/>
            <person name="Jetten M.S.M."/>
            <person name="Mascher T."/>
            <person name="Medema M.H."/>
            <person name="Devos D.P."/>
            <person name="Kaster A.-K."/>
            <person name="Ovreas L."/>
            <person name="Rohde M."/>
            <person name="Galperin M.Y."/>
            <person name="Jogler C."/>
        </authorList>
    </citation>
    <scope>NUCLEOTIDE SEQUENCE [LARGE SCALE GENOMIC DNA]</scope>
    <source>
        <strain evidence="1 2">V7</strain>
    </source>
</reference>
<sequence length="72" mass="8294">MSKTKPKRQHAKKTQIDPSTIAALPLTTKEGDQIFVARTSRRIERGTLLRLDYEGLRLVLRIADEDILAERY</sequence>
<evidence type="ECO:0000313" key="2">
    <source>
        <dbReference type="Proteomes" id="UP000316476"/>
    </source>
</evidence>